<protein>
    <submittedName>
        <fullName evidence="2">Uncharacterized protein</fullName>
    </submittedName>
</protein>
<organism evidence="2 7">
    <name type="scientific">Wallemia mellicola</name>
    <dbReference type="NCBI Taxonomy" id="1708541"/>
    <lineage>
        <taxon>Eukaryota</taxon>
        <taxon>Fungi</taxon>
        <taxon>Dikarya</taxon>
        <taxon>Basidiomycota</taxon>
        <taxon>Wallemiomycotina</taxon>
        <taxon>Wallemiomycetes</taxon>
        <taxon>Wallemiales</taxon>
        <taxon>Wallemiaceae</taxon>
        <taxon>Wallemia</taxon>
    </lineage>
</organism>
<proteinExistence type="predicted"/>
<dbReference type="Proteomes" id="UP000305647">
    <property type="component" value="Unassembled WGS sequence"/>
</dbReference>
<keyword evidence="1" id="KW-0732">Signal</keyword>
<dbReference type="InterPro" id="IPR045992">
    <property type="entry name" value="DUF5948"/>
</dbReference>
<gene>
    <name evidence="4" type="ORF">E3Q03_04267</name>
    <name evidence="3" type="ORF">E3Q10_04269</name>
    <name evidence="2" type="ORF">E3Q17_04401</name>
</gene>
<evidence type="ECO:0000313" key="2">
    <source>
        <dbReference type="EMBL" id="TIB95058.1"/>
    </source>
</evidence>
<evidence type="ECO:0000313" key="6">
    <source>
        <dbReference type="Proteomes" id="UP000305647"/>
    </source>
</evidence>
<comment type="caution">
    <text evidence="2">The sequence shown here is derived from an EMBL/GenBank/DDBJ whole genome shotgun (WGS) entry which is preliminary data.</text>
</comment>
<feature type="chain" id="PRO_5044091126" evidence="1">
    <location>
        <begin position="25"/>
        <end position="97"/>
    </location>
</feature>
<evidence type="ECO:0000313" key="5">
    <source>
        <dbReference type="Proteomes" id="UP000305362"/>
    </source>
</evidence>
<dbReference type="Proteomes" id="UP000305362">
    <property type="component" value="Unassembled WGS sequence"/>
</dbReference>
<dbReference type="Proteomes" id="UP000307169">
    <property type="component" value="Unassembled WGS sequence"/>
</dbReference>
<dbReference type="AlphaFoldDB" id="A0A4T0MPL3"/>
<reference evidence="5 6" key="1">
    <citation type="submission" date="2019-03" db="EMBL/GenBank/DDBJ databases">
        <title>Sequencing 25 genomes of Wallemia mellicola.</title>
        <authorList>
            <person name="Gostincar C."/>
        </authorList>
    </citation>
    <scope>NUCLEOTIDE SEQUENCE [LARGE SCALE GENOMIC DNA]</scope>
    <source>
        <strain evidence="2 7">EXF-1262</strain>
        <strain evidence="4 5">EXF-1277</strain>
        <strain evidence="3 6">EXF-8738</strain>
    </source>
</reference>
<dbReference type="EMBL" id="SPRH01000112">
    <property type="protein sequence ID" value="TIB95058.1"/>
    <property type="molecule type" value="Genomic_DNA"/>
</dbReference>
<feature type="signal peptide" evidence="1">
    <location>
        <begin position="1"/>
        <end position="24"/>
    </location>
</feature>
<evidence type="ECO:0000256" key="1">
    <source>
        <dbReference type="SAM" id="SignalP"/>
    </source>
</evidence>
<evidence type="ECO:0000313" key="3">
    <source>
        <dbReference type="EMBL" id="TIC23681.1"/>
    </source>
</evidence>
<accession>A0A4T0MPL3</accession>
<evidence type="ECO:0000313" key="7">
    <source>
        <dbReference type="Proteomes" id="UP000307169"/>
    </source>
</evidence>
<dbReference type="EMBL" id="SPRV01000089">
    <property type="protein sequence ID" value="TIC58424.1"/>
    <property type="molecule type" value="Genomic_DNA"/>
</dbReference>
<evidence type="ECO:0000313" key="4">
    <source>
        <dbReference type="EMBL" id="TIC58424.1"/>
    </source>
</evidence>
<sequence>MKLNFINTILVATVVGTAFEFVQAAGIAACTKNKDGTGPYDADSTEYCCFNVHGLYGGAAYSEKYGDCRTGVVNGNNVDQGRMTECCSNEGKGSVAQ</sequence>
<dbReference type="EMBL" id="SPRO01000086">
    <property type="protein sequence ID" value="TIC23681.1"/>
    <property type="molecule type" value="Genomic_DNA"/>
</dbReference>
<dbReference type="Pfam" id="PF19373">
    <property type="entry name" value="DUF5948"/>
    <property type="match status" value="1"/>
</dbReference>
<name>A0A4T0MPL3_9BASI</name>